<keyword evidence="1" id="KW-0472">Membrane</keyword>
<comment type="caution">
    <text evidence="3">The sequence shown here is derived from an EMBL/GenBank/DDBJ whole genome shotgun (WGS) entry which is preliminary data.</text>
</comment>
<dbReference type="InterPro" id="IPR052173">
    <property type="entry name" value="Beta-lactam_resp_regulator"/>
</dbReference>
<dbReference type="CDD" id="cd07341">
    <property type="entry name" value="M56_BlaR1_MecR1_like"/>
    <property type="match status" value="1"/>
</dbReference>
<evidence type="ECO:0000259" key="2">
    <source>
        <dbReference type="Pfam" id="PF05569"/>
    </source>
</evidence>
<name>A0ABS5JV65_9BACT</name>
<keyword evidence="4" id="KW-1185">Reference proteome</keyword>
<gene>
    <name evidence="3" type="ORF">KEM10_10405</name>
</gene>
<sequence length="654" mass="75732">MTDFLIYLFESGLCLSLFYLGYIVFFRKETYFTFNRFYLLGSMILALTVPLISIPVEIGNQGYLHETANGVRNIKDYYEHLILLTDPGTLADPLAVAKDPQEALPQQLVSKSVISISSILITIYILGVLFFTFRLFYLLLGIKKMLARAKIEKSKKMNLVLIQDEVPSFSFLKWIFVNPGILKPEELEQVLTHEKVHVEHKHSVDLLLAHIITIFQWFNPLTWRIQKSIKTCHEYIADRKVVEHGHALFDYQSLLLSQLISIRSVELVNNFNLLSIKKRIAMMNKHKSGKWAQLKAFAIVPILLAAFFFFTDMTSRNEDFSFEQPVAEKSNQLIGSWISNETGINVIQFVEIKNDELLTFKTTGDNNIVINDYSWDARKRQLILSNEKIKEKVNYSLENNKLIIDWGKNNKVTYIRNDEKNSYTLMDDGFQKLNLPYATQLNPYKKEMVLCTITLSGDKLNVDGKSVRFSELENFMVKLRSTADQSKVAKMVVLMNIDKDAKMEYVDQIKTALRKANTLKLGYLAKLKGHSGTDYMALFNLLPPMDAILIEDVDLDKKGIALFEIEKDYKDFGSKLSKHARDNKKYVMLYSYSNNTSYEDYIKTIDLVYKTINSLRKEKAFFQGDNYAELSYEEQKAYREMYPISLTMRNIDED</sequence>
<dbReference type="Pfam" id="PF05569">
    <property type="entry name" value="Peptidase_M56"/>
    <property type="match status" value="1"/>
</dbReference>
<dbReference type="InterPro" id="IPR008756">
    <property type="entry name" value="Peptidase_M56"/>
</dbReference>
<feature type="domain" description="Peptidase M56" evidence="2">
    <location>
        <begin position="182"/>
        <end position="282"/>
    </location>
</feature>
<feature type="transmembrane region" description="Helical" evidence="1">
    <location>
        <begin position="6"/>
        <end position="25"/>
    </location>
</feature>
<keyword evidence="1" id="KW-1133">Transmembrane helix</keyword>
<dbReference type="RefSeq" id="WP_212215934.1">
    <property type="nucleotide sequence ID" value="NZ_JAGUCO010000006.1"/>
</dbReference>
<reference evidence="3 4" key="1">
    <citation type="journal article" date="2015" name="Int. J. Syst. Evol. Microbiol.">
        <title>Carboxylicivirga linearis sp. nov., isolated from a sea cucumber culture pond.</title>
        <authorList>
            <person name="Wang F.Q."/>
            <person name="Zhou Y.X."/>
            <person name="Lin X.Z."/>
            <person name="Chen G.J."/>
            <person name="Du Z.J."/>
        </authorList>
    </citation>
    <scope>NUCLEOTIDE SEQUENCE [LARGE SCALE GENOMIC DNA]</scope>
    <source>
        <strain evidence="3 4">FB218</strain>
    </source>
</reference>
<feature type="transmembrane region" description="Helical" evidence="1">
    <location>
        <begin position="114"/>
        <end position="140"/>
    </location>
</feature>
<feature type="transmembrane region" description="Helical" evidence="1">
    <location>
        <begin position="292"/>
        <end position="310"/>
    </location>
</feature>
<dbReference type="PANTHER" id="PTHR34978">
    <property type="entry name" value="POSSIBLE SENSOR-TRANSDUCER PROTEIN BLAR"/>
    <property type="match status" value="1"/>
</dbReference>
<protein>
    <recommendedName>
        <fullName evidence="2">Peptidase M56 domain-containing protein</fullName>
    </recommendedName>
</protein>
<accession>A0ABS5JV65</accession>
<evidence type="ECO:0000313" key="4">
    <source>
        <dbReference type="Proteomes" id="UP000708576"/>
    </source>
</evidence>
<evidence type="ECO:0000256" key="1">
    <source>
        <dbReference type="SAM" id="Phobius"/>
    </source>
</evidence>
<dbReference type="EMBL" id="JAGUCO010000006">
    <property type="protein sequence ID" value="MBS2098690.1"/>
    <property type="molecule type" value="Genomic_DNA"/>
</dbReference>
<proteinExistence type="predicted"/>
<keyword evidence="1" id="KW-0812">Transmembrane</keyword>
<organism evidence="3 4">
    <name type="scientific">Carboxylicivirga linearis</name>
    <dbReference type="NCBI Taxonomy" id="1628157"/>
    <lineage>
        <taxon>Bacteria</taxon>
        <taxon>Pseudomonadati</taxon>
        <taxon>Bacteroidota</taxon>
        <taxon>Bacteroidia</taxon>
        <taxon>Marinilabiliales</taxon>
        <taxon>Marinilabiliaceae</taxon>
        <taxon>Carboxylicivirga</taxon>
    </lineage>
</organism>
<feature type="transmembrane region" description="Helical" evidence="1">
    <location>
        <begin position="37"/>
        <end position="56"/>
    </location>
</feature>
<dbReference type="PANTHER" id="PTHR34978:SF3">
    <property type="entry name" value="SLR0241 PROTEIN"/>
    <property type="match status" value="1"/>
</dbReference>
<dbReference type="Proteomes" id="UP000708576">
    <property type="component" value="Unassembled WGS sequence"/>
</dbReference>
<evidence type="ECO:0000313" key="3">
    <source>
        <dbReference type="EMBL" id="MBS2098690.1"/>
    </source>
</evidence>